<sequence length="106" mass="11835">MNRTRALAAAETDAEDKRHRKAVEWEGSINKERADAARALSAIRISEREALERIDRAAEQRVAKRIEAQRTLAESQERLAGRLANGTVGAGLDPRRQIGFVTEELN</sequence>
<evidence type="ECO:0000313" key="2">
    <source>
        <dbReference type="Proteomes" id="UP000030106"/>
    </source>
</evidence>
<gene>
    <name evidence="1" type="ORF">BBAD15_g8230</name>
</gene>
<evidence type="ECO:0000313" key="1">
    <source>
        <dbReference type="EMBL" id="KGQ06457.1"/>
    </source>
</evidence>
<dbReference type="Proteomes" id="UP000030106">
    <property type="component" value="Unassembled WGS sequence"/>
</dbReference>
<protein>
    <submittedName>
        <fullName evidence="1">Uncharacterized protein</fullName>
    </submittedName>
</protein>
<dbReference type="HOGENOM" id="CLU_2222763_0_0_1"/>
<reference evidence="1 2" key="1">
    <citation type="submission" date="2012-10" db="EMBL/GenBank/DDBJ databases">
        <title>Genome sequencing and analysis of entomopathogenic fungi Beauveria bassiana D1-5.</title>
        <authorList>
            <person name="Li Q."/>
            <person name="Wang L."/>
            <person name="Zhang Z."/>
            <person name="Wang Q."/>
            <person name="Ren J."/>
            <person name="Wang M."/>
            <person name="Xu W."/>
            <person name="Wang J."/>
            <person name="Lu Y."/>
            <person name="Du Q."/>
            <person name="Sun Z."/>
        </authorList>
    </citation>
    <scope>NUCLEOTIDE SEQUENCE [LARGE SCALE GENOMIC DNA]</scope>
    <source>
        <strain evidence="1 2">D1-5</strain>
    </source>
</reference>
<organism evidence="1 2">
    <name type="scientific">Beauveria bassiana D1-5</name>
    <dbReference type="NCBI Taxonomy" id="1245745"/>
    <lineage>
        <taxon>Eukaryota</taxon>
        <taxon>Fungi</taxon>
        <taxon>Dikarya</taxon>
        <taxon>Ascomycota</taxon>
        <taxon>Pezizomycotina</taxon>
        <taxon>Sordariomycetes</taxon>
        <taxon>Hypocreomycetidae</taxon>
        <taxon>Hypocreales</taxon>
        <taxon>Cordycipitaceae</taxon>
        <taxon>Beauveria</taxon>
    </lineage>
</organism>
<dbReference type="AlphaFoldDB" id="A0A0A2VJE2"/>
<proteinExistence type="predicted"/>
<comment type="caution">
    <text evidence="1">The sequence shown here is derived from an EMBL/GenBank/DDBJ whole genome shotgun (WGS) entry which is preliminary data.</text>
</comment>
<dbReference type="STRING" id="1245745.A0A0A2VJE2"/>
<accession>A0A0A2VJE2</accession>
<dbReference type="EMBL" id="ANFO01000811">
    <property type="protein sequence ID" value="KGQ06457.1"/>
    <property type="molecule type" value="Genomic_DNA"/>
</dbReference>
<name>A0A0A2VJE2_BEABA</name>